<proteinExistence type="predicted"/>
<evidence type="ECO:0000256" key="1">
    <source>
        <dbReference type="SAM" id="MobiDB-lite"/>
    </source>
</evidence>
<gene>
    <name evidence="5" type="ORF">QBC37DRAFT_456501</name>
</gene>
<feature type="region of interest" description="Disordered" evidence="1">
    <location>
        <begin position="1594"/>
        <end position="1614"/>
    </location>
</feature>
<dbReference type="Pfam" id="PF18276">
    <property type="entry name" value="TcA_TcB_BD"/>
    <property type="match status" value="1"/>
</dbReference>
<evidence type="ECO:0000313" key="5">
    <source>
        <dbReference type="EMBL" id="KAK4207143.1"/>
    </source>
</evidence>
<dbReference type="InterPro" id="IPR046839">
    <property type="entry name" value="ABC_toxin_N"/>
</dbReference>
<evidence type="ECO:0000313" key="6">
    <source>
        <dbReference type="Proteomes" id="UP001301769"/>
    </source>
</evidence>
<keyword evidence="6" id="KW-1185">Reference proteome</keyword>
<feature type="domain" description="ABC toxin N-terminal" evidence="4">
    <location>
        <begin position="1341"/>
        <end position="1463"/>
    </location>
</feature>
<dbReference type="Proteomes" id="UP001301769">
    <property type="component" value="Unassembled WGS sequence"/>
</dbReference>
<evidence type="ECO:0000259" key="3">
    <source>
        <dbReference type="Pfam" id="PF18413"/>
    </source>
</evidence>
<feature type="compositionally biased region" description="Low complexity" evidence="1">
    <location>
        <begin position="1594"/>
        <end position="1604"/>
    </location>
</feature>
<organism evidence="5 6">
    <name type="scientific">Rhypophila decipiens</name>
    <dbReference type="NCBI Taxonomy" id="261697"/>
    <lineage>
        <taxon>Eukaryota</taxon>
        <taxon>Fungi</taxon>
        <taxon>Dikarya</taxon>
        <taxon>Ascomycota</taxon>
        <taxon>Pezizomycotina</taxon>
        <taxon>Sordariomycetes</taxon>
        <taxon>Sordariomycetidae</taxon>
        <taxon>Sordariales</taxon>
        <taxon>Naviculisporaceae</taxon>
        <taxon>Rhypophila</taxon>
    </lineage>
</organism>
<protein>
    <recommendedName>
        <fullName evidence="7">Toxin subunit</fullName>
    </recommendedName>
</protein>
<comment type="caution">
    <text evidence="5">The sequence shown here is derived from an EMBL/GenBank/DDBJ whole genome shotgun (WGS) entry which is preliminary data.</text>
</comment>
<dbReference type="Pfam" id="PF18413">
    <property type="entry name" value="Neuraminidase"/>
    <property type="match status" value="1"/>
</dbReference>
<accession>A0AAN7B177</accession>
<reference evidence="5" key="1">
    <citation type="journal article" date="2023" name="Mol. Phylogenet. Evol.">
        <title>Genome-scale phylogeny and comparative genomics of the fungal order Sordariales.</title>
        <authorList>
            <person name="Hensen N."/>
            <person name="Bonometti L."/>
            <person name="Westerberg I."/>
            <person name="Brannstrom I.O."/>
            <person name="Guillou S."/>
            <person name="Cros-Aarteil S."/>
            <person name="Calhoun S."/>
            <person name="Haridas S."/>
            <person name="Kuo A."/>
            <person name="Mondo S."/>
            <person name="Pangilinan J."/>
            <person name="Riley R."/>
            <person name="LaButti K."/>
            <person name="Andreopoulos B."/>
            <person name="Lipzen A."/>
            <person name="Chen C."/>
            <person name="Yan M."/>
            <person name="Daum C."/>
            <person name="Ng V."/>
            <person name="Clum A."/>
            <person name="Steindorff A."/>
            <person name="Ohm R.A."/>
            <person name="Martin F."/>
            <person name="Silar P."/>
            <person name="Natvig D.O."/>
            <person name="Lalanne C."/>
            <person name="Gautier V."/>
            <person name="Ament-Velasquez S.L."/>
            <person name="Kruys A."/>
            <person name="Hutchinson M.I."/>
            <person name="Powell A.J."/>
            <person name="Barry K."/>
            <person name="Miller A.N."/>
            <person name="Grigoriev I.V."/>
            <person name="Debuchy R."/>
            <person name="Gladieux P."/>
            <person name="Hiltunen Thoren M."/>
            <person name="Johannesson H."/>
        </authorList>
    </citation>
    <scope>NUCLEOTIDE SEQUENCE</scope>
    <source>
        <strain evidence="5">PSN293</strain>
    </source>
</reference>
<evidence type="ECO:0000259" key="2">
    <source>
        <dbReference type="Pfam" id="PF18276"/>
    </source>
</evidence>
<feature type="region of interest" description="Disordered" evidence="1">
    <location>
        <begin position="2898"/>
        <end position="2934"/>
    </location>
</feature>
<dbReference type="EMBL" id="MU858317">
    <property type="protein sequence ID" value="KAK4207143.1"/>
    <property type="molecule type" value="Genomic_DNA"/>
</dbReference>
<reference evidence="5" key="2">
    <citation type="submission" date="2023-05" db="EMBL/GenBank/DDBJ databases">
        <authorList>
            <consortium name="Lawrence Berkeley National Laboratory"/>
            <person name="Steindorff A."/>
            <person name="Hensen N."/>
            <person name="Bonometti L."/>
            <person name="Westerberg I."/>
            <person name="Brannstrom I.O."/>
            <person name="Guillou S."/>
            <person name="Cros-Aarteil S."/>
            <person name="Calhoun S."/>
            <person name="Haridas S."/>
            <person name="Kuo A."/>
            <person name="Mondo S."/>
            <person name="Pangilinan J."/>
            <person name="Riley R."/>
            <person name="Labutti K."/>
            <person name="Andreopoulos B."/>
            <person name="Lipzen A."/>
            <person name="Chen C."/>
            <person name="Yanf M."/>
            <person name="Daum C."/>
            <person name="Ng V."/>
            <person name="Clum A."/>
            <person name="Ohm R."/>
            <person name="Martin F."/>
            <person name="Silar P."/>
            <person name="Natvig D."/>
            <person name="Lalanne C."/>
            <person name="Gautier V."/>
            <person name="Ament-Velasquez S.L."/>
            <person name="Kruys A."/>
            <person name="Hutchinson M.I."/>
            <person name="Powell A.J."/>
            <person name="Barry K."/>
            <person name="Miller A.N."/>
            <person name="Grigoriev I.V."/>
            <person name="Debuchy R."/>
            <person name="Gladieux P."/>
            <person name="Thoren M.H."/>
            <person name="Johannesson H."/>
        </authorList>
    </citation>
    <scope>NUCLEOTIDE SEQUENCE</scope>
    <source>
        <strain evidence="5">PSN293</strain>
    </source>
</reference>
<name>A0AAN7B177_9PEZI</name>
<dbReference type="InterPro" id="IPR041079">
    <property type="entry name" value="Neuraminidase-like"/>
</dbReference>
<feature type="domain" description="Tc toxin complex TcA C-terminal TcB-binding" evidence="2">
    <location>
        <begin position="2445"/>
        <end position="2738"/>
    </location>
</feature>
<evidence type="ECO:0000259" key="4">
    <source>
        <dbReference type="Pfam" id="PF20220"/>
    </source>
</evidence>
<sequence>MTSGRLKGGQLEQAKELLEGLVEDKALLFAALDSTGSISEAIGTMGTSAGVSSESQARLDLIAGLDKASGGVIELARLFWDRKDVHSLSDAAKKSSILANQGEKAAVHAFQTRLFAQEPTATIYGLISDGHIKVGPEETKSRVLETLDKAISRGVNISKDHACDLVGEVGLVDDGTGKATRTFFHDLVRLQALVRLPADLDALLQSPFTSAHQIAHTATSSFITAMSHYDLPADRALFIHEHATLVDMRNEQVWAALMASRNDVPIAALGRTGAGQSKEGNGKDQVSSCKHMASYSDMFASDMAFNACDDCNSVTSPAAYFVDLLRMLKNTLSDASKKDSPTLLGKLGSRRPDLLTLQLSCVNTNVLIPYIDLANEAMESFISNAGKTITGYNMTDQDSSEISLSEPQHTDYRVYSGQMANQTFPLTLFPYNQALDFQRLFFSNIDTSLADIIRVFGSELKLYRAAAGGENSPEPNEEQLRLCKGVLANAAAAGYLGLSPADYLIITGASIFSLDFMKAVVDSSLDQKAYEKKIGLQETAKYWGYDSTDDMLSESDNRGLPFVKAQLLGRAKISVEQLLEMLKARLLQNQLVLENPDGSAEFSGKIEDLRLRHPVKGNPKAPITEDDCHLLQSTIRMWRKTGWTLQDLDCALVSFGAGGAKSGYMASPKAIRAMAAIQHISSLTGVEIFRLMPLWGPMDTNGDKSLYARLFLRGKAQRRDSVFGPDDQGNYLQAGDSLSANRAPLLAAFSLDEKSLLAIVAFLDIADDKLDLNNLTAIYRVSLFCQILSIKGFQFASFQALLNLEFESLQDPETALDVIKTFQELTQDAGLSFEQLLLFTNNDQGKLAAPKEIYHGLTTQQSVSVASDLIIGIQATEEGLPKFGTDNTTASPSDVVTASTKLFDAPTAQQVDAFIEMRSGTPLTDTSVTYTNVLLPFFSDPKEAHKIFFEQADPTTGTEEEKAIAREKMLNSRRVYFLEAILSPLQARLANEAVLQAITSLFSGADADADVSVLRRLLSTVKKADSSNAILDVLTGLAGSNQKALAKNSSDVFFKPLVADSYRFHIPATRPSRSSSPQITLDGTALVFEPANGGWRSNQVSLSNGHAYRLRRSDGGGLAGASFSTLRAPSNQAFPLGTLVASETAISVQTQLQTLMRGVYICSVFELSLDEVQFFQLEPAAGTALAVDFGEVSYEAVRRLQAYGELSAKTKRPGDLLDFLKWIANSARTGTLAGQIAAILDVAERQVVEYLAQRFAGQKEEQMIRQFQGTTELERLLDTLSFTARAGVPGLTLELLFKLATPIVPPTETSDFENAARLRLLLRSAPSSGNGASLATQVSGELRKNQRAALVAYLLQQPCIVSRGITDADGLFEFMLIDVQMGPCLQTSRIKQAISTVQLYVRRCILGLEKDEQVASNTVDLDRWKWMEGYRLWEANRKVFLYPENWLEASLRDNKTEVFQALESAIMQNDINTEKISDLIKNYVYGVDNIADLNVQAYLWKKGTEDYTGTFHFFGRTRTAPYIHHYRTLDIVVSPTGLSIKVFWQPWTKIDIQIPVYESDAEGKLLKEAGSYLIPALYGDRLFLFCPHISVKTSPSTSSNSDSPLEIGGKKPAEIRPGKHWQMQMGWTELRNGKWTPKQVSQATLEIAGAQASVFPGMGADPPGSAWTEAQRLPDISSFKFWIRTRSIVTPPSPSPPPVKTPEKVNRALQASTSILVIDVERWVDAGEGQSHRHVNYPLGRFEMRGSAGQVVLVDLNKAADSDPFKKLWRPTIPTVFTKMSYHKETSSDRNTPDVVIGRGESDNYEPQFGVVSDPVDKIAKRDIQWTMSFDDAQKKKATGFFQDIITTESTISYITYPPFDKTTSAFDVFQHTLDRNLISMATTYDGVEHIYSFLANVSQDEWFLAFGKRNKLVNELSTPYAIYNWELGAHAVMLLMERLQATQQYDLALQVAHYVFDPTIDGDSLGRCWRFPPFRELAEAKTPIKSVREILQALKPSSGAEEEMNTNILQWRMNPFNPHNVARGRPQAYMRRFVMKYIEILVASGDVYFRQNTLEAIPLAINRYVEASHVFGSAPMQIPALTRPVYKSYADLDKGWNDFSNANMNLELDFPFYSDPATRGSTAAAGKGNGSQGGGVTGILKSTYFCVPANPKLMELRNLIDDRLFKIRNCQDINGLVRNLPLFEPPLDPGLLVRATASGADISKLMSNLAGPMPNYRFQYLLQRALEMCAEVKAMGSTLLSIKEKKDAEALSNLRCRQDSILQTLMVDLRKMAKQEAESSIDALLETRRAQVARLEYYLALTGTTDKSAPSETDDWEDIAQSIEKPTTDDLRMTSYEKLEMEKADQSAAINQGATAVEIAASYIKLVPDIGEAAEPMGVGVNIGSVTRNISESMLILAHVMRFQGQALADEGARASRTGNLVKQLQERRFQANSAGRDIKETDRQIATARIRAEMCERDMQHQLRQAAYAKDTEDWLRTKYTSEQLYAWMDGLVQNLYYQSYLLADDLAQKAQAAFRFEKGVDRSSSSSKMTMIPPTTWDGNKNGLFAGENLFLSLKRLETCYMENRFHDVEITKNIALRQINPWALITLRETGTAEFDLPEVLFDFDFPGHYCRRIKTVSLTLPCIVGPFTGVNATLTLVSHRYRVSASTPSSSSYPQTDPSDPRFQTDTIPISSIAISTGQQDTGLFSLDFKDERYIPFEGAGLISRWRLELPTAIQQFDYNTIRDVIMHVKYTALQGGAAFRKAASDSAVAFQKCAAEASLSSLSSFSGTPLGEGGLFAILDLSSDFPTEWYRGVVETRDDAERTKVSTMPLAGLRERFLPFFTKGWKAVNAESISVLVKAGNCGQGGIVIGEDIKLAVVGGSIVKLIPETLPLGSYRMATWKWKKNDKNNIKGRQARRTKGAAGSRRAQFEKVEDEGEGEGEDTLEDKPVPVGDWTLTFSPKALRAGLEKVLVVFRYSM</sequence>
<feature type="domain" description="Neuraminidase-like" evidence="3">
    <location>
        <begin position="1493"/>
        <end position="1648"/>
    </location>
</feature>
<dbReference type="InterPro" id="IPR040840">
    <property type="entry name" value="TcA_TcB_BD"/>
</dbReference>
<evidence type="ECO:0008006" key="7">
    <source>
        <dbReference type="Google" id="ProtNLM"/>
    </source>
</evidence>
<feature type="compositionally biased region" description="Acidic residues" evidence="1">
    <location>
        <begin position="2918"/>
        <end position="2930"/>
    </location>
</feature>
<dbReference type="Pfam" id="PF20220">
    <property type="entry name" value="ABC_toxin_N"/>
    <property type="match status" value="1"/>
</dbReference>